<evidence type="ECO:0000313" key="3">
    <source>
        <dbReference type="Proteomes" id="UP001597055"/>
    </source>
</evidence>
<feature type="domain" description="EAL" evidence="1">
    <location>
        <begin position="4"/>
        <end position="256"/>
    </location>
</feature>
<dbReference type="Proteomes" id="UP001597055">
    <property type="component" value="Unassembled WGS sequence"/>
</dbReference>
<dbReference type="EMBL" id="JBHTII010000001">
    <property type="protein sequence ID" value="MFD0789679.1"/>
    <property type="molecule type" value="Genomic_DNA"/>
</dbReference>
<accession>A0ABW3AHD1</accession>
<sequence length="256" mass="27180">MTISASLVDDLREAVASGGLSIAYQPQFALTRDGVSAVPVAVEGLCRWTHGADGEVPPSLFIPLAEDAHIVEELDVHVLALGAAQVAEWQRSGHRVGLSTNASPSHITFGYADAALARLGALDIDPASVTVEITESPSPQLLPVMDGPLQRLRSEGVAISIDDFGSRDTTIEMIEALPIDEVKIDRSLTQRADAAADDFVEDVVARATRHGWRVVAEGVETDADLARSVARGCHRAQGYLLGMPMAAAELERLLDA</sequence>
<dbReference type="InterPro" id="IPR001633">
    <property type="entry name" value="EAL_dom"/>
</dbReference>
<dbReference type="Gene3D" id="3.20.20.450">
    <property type="entry name" value="EAL domain"/>
    <property type="match status" value="1"/>
</dbReference>
<gene>
    <name evidence="2" type="ORF">ACFQ0P_04660</name>
</gene>
<dbReference type="PANTHER" id="PTHR33121:SF70">
    <property type="entry name" value="SIGNALING PROTEIN YKOW"/>
    <property type="match status" value="1"/>
</dbReference>
<keyword evidence="3" id="KW-1185">Reference proteome</keyword>
<dbReference type="InterPro" id="IPR035919">
    <property type="entry name" value="EAL_sf"/>
</dbReference>
<dbReference type="CDD" id="cd01948">
    <property type="entry name" value="EAL"/>
    <property type="match status" value="1"/>
</dbReference>
<name>A0ABW3AHD1_9MICO</name>
<dbReference type="PANTHER" id="PTHR33121">
    <property type="entry name" value="CYCLIC DI-GMP PHOSPHODIESTERASE PDEF"/>
    <property type="match status" value="1"/>
</dbReference>
<organism evidence="2 3">
    <name type="scientific">Microbacterium insulae</name>
    <dbReference type="NCBI Taxonomy" id="483014"/>
    <lineage>
        <taxon>Bacteria</taxon>
        <taxon>Bacillati</taxon>
        <taxon>Actinomycetota</taxon>
        <taxon>Actinomycetes</taxon>
        <taxon>Micrococcales</taxon>
        <taxon>Microbacteriaceae</taxon>
        <taxon>Microbacterium</taxon>
    </lineage>
</organism>
<dbReference type="InterPro" id="IPR050706">
    <property type="entry name" value="Cyclic-di-GMP_PDE-like"/>
</dbReference>
<evidence type="ECO:0000313" key="2">
    <source>
        <dbReference type="EMBL" id="MFD0789679.1"/>
    </source>
</evidence>
<protein>
    <submittedName>
        <fullName evidence="2">EAL domain-containing protein</fullName>
    </submittedName>
</protein>
<evidence type="ECO:0000259" key="1">
    <source>
        <dbReference type="PROSITE" id="PS50883"/>
    </source>
</evidence>
<comment type="caution">
    <text evidence="2">The sequence shown here is derived from an EMBL/GenBank/DDBJ whole genome shotgun (WGS) entry which is preliminary data.</text>
</comment>
<dbReference type="SUPFAM" id="SSF141868">
    <property type="entry name" value="EAL domain-like"/>
    <property type="match status" value="1"/>
</dbReference>
<dbReference type="SMART" id="SM00052">
    <property type="entry name" value="EAL"/>
    <property type="match status" value="1"/>
</dbReference>
<reference evidence="3" key="1">
    <citation type="journal article" date="2019" name="Int. J. Syst. Evol. Microbiol.">
        <title>The Global Catalogue of Microorganisms (GCM) 10K type strain sequencing project: providing services to taxonomists for standard genome sequencing and annotation.</title>
        <authorList>
            <consortium name="The Broad Institute Genomics Platform"/>
            <consortium name="The Broad Institute Genome Sequencing Center for Infectious Disease"/>
            <person name="Wu L."/>
            <person name="Ma J."/>
        </authorList>
    </citation>
    <scope>NUCLEOTIDE SEQUENCE [LARGE SCALE GENOMIC DNA]</scope>
    <source>
        <strain evidence="3">CCUG 54523</strain>
    </source>
</reference>
<proteinExistence type="predicted"/>
<dbReference type="RefSeq" id="WP_204980848.1">
    <property type="nucleotide sequence ID" value="NZ_JBHTII010000001.1"/>
</dbReference>
<dbReference type="Pfam" id="PF00563">
    <property type="entry name" value="EAL"/>
    <property type="match status" value="1"/>
</dbReference>
<dbReference type="PROSITE" id="PS50883">
    <property type="entry name" value="EAL"/>
    <property type="match status" value="1"/>
</dbReference>